<evidence type="ECO:0000256" key="9">
    <source>
        <dbReference type="SAM" id="Phobius"/>
    </source>
</evidence>
<keyword evidence="7" id="KW-1015">Disulfide bond</keyword>
<dbReference type="PANTHER" id="PTHR45713:SF6">
    <property type="entry name" value="F5_8 TYPE C DOMAIN-CONTAINING PROTEIN"/>
    <property type="match status" value="1"/>
</dbReference>
<comment type="subunit">
    <text evidence="3">Homotrimer.</text>
</comment>
<gene>
    <name evidence="11" type="ORF">CAPTEDRAFT_202488</name>
</gene>
<protein>
    <recommendedName>
        <fullName evidence="10">Fucolectin tachylectin-4 pentraxin-1 domain-containing protein</fullName>
    </recommendedName>
</protein>
<evidence type="ECO:0000259" key="10">
    <source>
        <dbReference type="SMART" id="SM00607"/>
    </source>
</evidence>
<dbReference type="GO" id="GO:0010185">
    <property type="term" value="P:regulation of cellular defense response"/>
    <property type="evidence" value="ECO:0007669"/>
    <property type="project" value="UniProtKB-ARBA"/>
</dbReference>
<dbReference type="InterPro" id="IPR051941">
    <property type="entry name" value="BG_Antigen-Binding_Lectin"/>
</dbReference>
<dbReference type="PANTHER" id="PTHR45713">
    <property type="entry name" value="FTP DOMAIN-CONTAINING PROTEIN"/>
    <property type="match status" value="1"/>
</dbReference>
<dbReference type="EnsemblMetazoa" id="CapteT202488">
    <property type="protein sequence ID" value="CapteP202488"/>
    <property type="gene ID" value="CapteG202488"/>
</dbReference>
<dbReference type="AlphaFoldDB" id="R7T5N8"/>
<dbReference type="Gene3D" id="2.60.120.260">
    <property type="entry name" value="Galactose-binding domain-like"/>
    <property type="match status" value="1"/>
</dbReference>
<keyword evidence="6" id="KW-0106">Calcium</keyword>
<keyword evidence="9" id="KW-0812">Transmembrane</keyword>
<evidence type="ECO:0000256" key="4">
    <source>
        <dbReference type="ARBA" id="ARBA00022723"/>
    </source>
</evidence>
<organism evidence="11">
    <name type="scientific">Capitella teleta</name>
    <name type="common">Polychaete worm</name>
    <dbReference type="NCBI Taxonomy" id="283909"/>
    <lineage>
        <taxon>Eukaryota</taxon>
        <taxon>Metazoa</taxon>
        <taxon>Spiralia</taxon>
        <taxon>Lophotrochozoa</taxon>
        <taxon>Annelida</taxon>
        <taxon>Polychaeta</taxon>
        <taxon>Sedentaria</taxon>
        <taxon>Scolecida</taxon>
        <taxon>Capitellidae</taxon>
        <taxon>Capitella</taxon>
    </lineage>
</organism>
<proteinExistence type="inferred from homology"/>
<reference evidence="12" key="3">
    <citation type="submission" date="2015-06" db="UniProtKB">
        <authorList>
            <consortium name="EnsemblMetazoa"/>
        </authorList>
    </citation>
    <scope>IDENTIFICATION</scope>
</reference>
<evidence type="ECO:0000256" key="2">
    <source>
        <dbReference type="ARBA" id="ARBA00010147"/>
    </source>
</evidence>
<dbReference type="OrthoDB" id="10252017at2759"/>
<evidence type="ECO:0000313" key="13">
    <source>
        <dbReference type="Proteomes" id="UP000014760"/>
    </source>
</evidence>
<evidence type="ECO:0000256" key="3">
    <source>
        <dbReference type="ARBA" id="ARBA00011233"/>
    </source>
</evidence>
<dbReference type="SMART" id="SM00607">
    <property type="entry name" value="FTP"/>
    <property type="match status" value="1"/>
</dbReference>
<dbReference type="InterPro" id="IPR006585">
    <property type="entry name" value="FTP1"/>
</dbReference>
<accession>R7T5N8</accession>
<keyword evidence="5" id="KW-0430">Lectin</keyword>
<name>R7T5N8_CAPTE</name>
<reference evidence="13" key="1">
    <citation type="submission" date="2012-12" db="EMBL/GenBank/DDBJ databases">
        <authorList>
            <person name="Hellsten U."/>
            <person name="Grimwood J."/>
            <person name="Chapman J.A."/>
            <person name="Shapiro H."/>
            <person name="Aerts A."/>
            <person name="Otillar R.P."/>
            <person name="Terry A.Y."/>
            <person name="Boore J.L."/>
            <person name="Simakov O."/>
            <person name="Marletaz F."/>
            <person name="Cho S.-J."/>
            <person name="Edsinger-Gonzales E."/>
            <person name="Havlak P."/>
            <person name="Kuo D.-H."/>
            <person name="Larsson T."/>
            <person name="Lv J."/>
            <person name="Arendt D."/>
            <person name="Savage R."/>
            <person name="Osoegawa K."/>
            <person name="de Jong P."/>
            <person name="Lindberg D.R."/>
            <person name="Seaver E.C."/>
            <person name="Weisblat D.A."/>
            <person name="Putnam N.H."/>
            <person name="Grigoriev I.V."/>
            <person name="Rokhsar D.S."/>
        </authorList>
    </citation>
    <scope>NUCLEOTIDE SEQUENCE</scope>
    <source>
        <strain evidence="13">I ESC-2004</strain>
    </source>
</reference>
<keyword evidence="4" id="KW-0479">Metal-binding</keyword>
<keyword evidence="13" id="KW-1185">Reference proteome</keyword>
<evidence type="ECO:0000256" key="5">
    <source>
        <dbReference type="ARBA" id="ARBA00022734"/>
    </source>
</evidence>
<keyword evidence="9" id="KW-1133">Transmembrane helix</keyword>
<dbReference type="GO" id="GO:0042806">
    <property type="term" value="F:fucose binding"/>
    <property type="evidence" value="ECO:0007669"/>
    <property type="project" value="UniProtKB-ARBA"/>
</dbReference>
<feature type="transmembrane region" description="Helical" evidence="9">
    <location>
        <begin position="418"/>
        <end position="443"/>
    </location>
</feature>
<keyword evidence="9" id="KW-0472">Membrane</keyword>
<evidence type="ECO:0000313" key="11">
    <source>
        <dbReference type="EMBL" id="ELT88478.1"/>
    </source>
</evidence>
<sequence>MDYSKFNKGELINLVTDARKRFEDQDNINQHLPKQSRARGSKNLGSPSCETGSFGKGCGFPCRCNDGQCDPETGSCADSQCLLGSPRPPNDPDLYNWRGSACQIGNVAYGKHTDQIGAWKGMKSNRGVDGHLDTQLTTRHNPVSEYCAHPEAERNQKAWFYVDLGWMHQIYNVTTYNTFDVHGSERMQEFAIGVGNTSVVSDHRQCGYHGDIVASGGSVTLDCPEVGRFVSFSRRRGKEPEFATICEFVVIGRPLTRRACEEGSFGVNCTGHCTGCKDHKCSAVDGRCSDGCQLWFTGEFCTEERDPTLRGLSPSANHINRSTMVIEWTQDQEIPAGLSQYYGYTLTYTDESGDVIFGPSVAHNPQTETQSQIVSDLLPCFEYHFYIQPYRLVDGVRKYDLEARAIALMESKARKWKLIAELVACISGAIIVVLVISIVCLLFKLKRKKEKQNARGKLCNLAIKNAITSPKLTQTNPDIFCYLIK</sequence>
<evidence type="ECO:0000256" key="8">
    <source>
        <dbReference type="SAM" id="MobiDB-lite"/>
    </source>
</evidence>
<comment type="similarity">
    <text evidence="2">Belongs to the fucolectin family.</text>
</comment>
<evidence type="ECO:0000256" key="7">
    <source>
        <dbReference type="ARBA" id="ARBA00023157"/>
    </source>
</evidence>
<dbReference type="EMBL" id="AMQN01015375">
    <property type="status" value="NOT_ANNOTATED_CDS"/>
    <property type="molecule type" value="Genomic_DNA"/>
</dbReference>
<feature type="domain" description="Fucolectin tachylectin-4 pentraxin-1" evidence="10">
    <location>
        <begin position="104"/>
        <end position="256"/>
    </location>
</feature>
<dbReference type="InterPro" id="IPR008979">
    <property type="entry name" value="Galactose-bd-like_sf"/>
</dbReference>
<dbReference type="GO" id="GO:0046872">
    <property type="term" value="F:metal ion binding"/>
    <property type="evidence" value="ECO:0007669"/>
    <property type="project" value="UniProtKB-KW"/>
</dbReference>
<evidence type="ECO:0000313" key="12">
    <source>
        <dbReference type="EnsemblMetazoa" id="CapteP202488"/>
    </source>
</evidence>
<dbReference type="GO" id="GO:0001868">
    <property type="term" value="P:regulation of complement activation, lectin pathway"/>
    <property type="evidence" value="ECO:0007669"/>
    <property type="project" value="UniProtKB-ARBA"/>
</dbReference>
<dbReference type="STRING" id="283909.R7T5N8"/>
<feature type="region of interest" description="Disordered" evidence="8">
    <location>
        <begin position="25"/>
        <end position="47"/>
    </location>
</feature>
<dbReference type="SUPFAM" id="SSF49785">
    <property type="entry name" value="Galactose-binding domain-like"/>
    <property type="match status" value="1"/>
</dbReference>
<dbReference type="InterPro" id="IPR036116">
    <property type="entry name" value="FN3_sf"/>
</dbReference>
<dbReference type="HOGENOM" id="CLU_038091_0_0_1"/>
<dbReference type="SUPFAM" id="SSF49265">
    <property type="entry name" value="Fibronectin type III"/>
    <property type="match status" value="1"/>
</dbReference>
<dbReference type="Proteomes" id="UP000014760">
    <property type="component" value="Unassembled WGS sequence"/>
</dbReference>
<dbReference type="EMBL" id="KB311845">
    <property type="protein sequence ID" value="ELT88478.1"/>
    <property type="molecule type" value="Genomic_DNA"/>
</dbReference>
<reference evidence="11 13" key="2">
    <citation type="journal article" date="2013" name="Nature">
        <title>Insights into bilaterian evolution from three spiralian genomes.</title>
        <authorList>
            <person name="Simakov O."/>
            <person name="Marletaz F."/>
            <person name="Cho S.J."/>
            <person name="Edsinger-Gonzales E."/>
            <person name="Havlak P."/>
            <person name="Hellsten U."/>
            <person name="Kuo D.H."/>
            <person name="Larsson T."/>
            <person name="Lv J."/>
            <person name="Arendt D."/>
            <person name="Savage R."/>
            <person name="Osoegawa K."/>
            <person name="de Jong P."/>
            <person name="Grimwood J."/>
            <person name="Chapman J.A."/>
            <person name="Shapiro H."/>
            <person name="Aerts A."/>
            <person name="Otillar R.P."/>
            <person name="Terry A.Y."/>
            <person name="Boore J.L."/>
            <person name="Grigoriev I.V."/>
            <person name="Lindberg D.R."/>
            <person name="Seaver E.C."/>
            <person name="Weisblat D.A."/>
            <person name="Putnam N.H."/>
            <person name="Rokhsar D.S."/>
        </authorList>
    </citation>
    <scope>NUCLEOTIDE SEQUENCE</scope>
    <source>
        <strain evidence="11 13">I ESC-2004</strain>
    </source>
</reference>
<evidence type="ECO:0000256" key="1">
    <source>
        <dbReference type="ARBA" id="ARBA00002219"/>
    </source>
</evidence>
<evidence type="ECO:0000256" key="6">
    <source>
        <dbReference type="ARBA" id="ARBA00022837"/>
    </source>
</evidence>
<comment type="function">
    <text evidence="1">Acts as a defensive agent. Recognizes blood group fucosylated oligosaccharides including A, B, H and Lewis B-type antigens. Does not recognize Lewis A antigen and has low affinity for monovalent haptens.</text>
</comment>